<evidence type="ECO:0000256" key="9">
    <source>
        <dbReference type="ARBA" id="ARBA00023136"/>
    </source>
</evidence>
<reference evidence="13" key="2">
    <citation type="submission" date="2018-10" db="UniProtKB">
        <authorList>
            <consortium name="EnsemblPlants"/>
        </authorList>
    </citation>
    <scope>IDENTIFICATION</scope>
</reference>
<evidence type="ECO:0000313" key="14">
    <source>
        <dbReference type="Proteomes" id="UP000019116"/>
    </source>
</evidence>
<accession>A0A3B6JJ43</accession>
<evidence type="ECO:0000256" key="4">
    <source>
        <dbReference type="ARBA" id="ARBA00013146"/>
    </source>
</evidence>
<dbReference type="Gramene" id="TraesARI4D03G02542820.1">
    <property type="protein sequence ID" value="TraesARI4D03G02542820.1"/>
    <property type="gene ID" value="TraesARI4D03G02542820"/>
</dbReference>
<proteinExistence type="inferred from homology"/>
<dbReference type="EnsemblPlants" id="TraesCS4D02G193000.1">
    <property type="protein sequence ID" value="TraesCS4D02G193000.1"/>
    <property type="gene ID" value="TraesCS4D02G193000"/>
</dbReference>
<evidence type="ECO:0000256" key="2">
    <source>
        <dbReference type="ARBA" id="ARBA00009324"/>
    </source>
</evidence>
<dbReference type="PANTHER" id="PTHR11863">
    <property type="entry name" value="STEROL DESATURASE"/>
    <property type="match status" value="1"/>
</dbReference>
<dbReference type="Gramene" id="TraesCAD_scaffold_052260_01G000100.1">
    <property type="protein sequence ID" value="TraesCAD_scaffold_052260_01G000100.1"/>
    <property type="gene ID" value="TraesCAD_scaffold_052260_01G000100"/>
</dbReference>
<dbReference type="Gramene" id="TraesROB_scaffold_050022_01G000100.1">
    <property type="protein sequence ID" value="TraesROB_scaffold_050022_01G000100.1"/>
    <property type="gene ID" value="TraesROB_scaffold_050022_01G000100"/>
</dbReference>
<dbReference type="GO" id="GO:0008610">
    <property type="term" value="P:lipid biosynthetic process"/>
    <property type="evidence" value="ECO:0007669"/>
    <property type="project" value="InterPro"/>
</dbReference>
<dbReference type="Pfam" id="PF04116">
    <property type="entry name" value="FA_hydroxylase"/>
    <property type="match status" value="1"/>
</dbReference>
<evidence type="ECO:0000256" key="6">
    <source>
        <dbReference type="ARBA" id="ARBA00022824"/>
    </source>
</evidence>
<evidence type="ECO:0000256" key="7">
    <source>
        <dbReference type="ARBA" id="ARBA00022857"/>
    </source>
</evidence>
<reference evidence="13" key="1">
    <citation type="submission" date="2018-08" db="EMBL/GenBank/DDBJ databases">
        <authorList>
            <person name="Rossello M."/>
        </authorList>
    </citation>
    <scope>NUCLEOTIDE SEQUENCE [LARGE SCALE GENOMIC DNA]</scope>
    <source>
        <strain evidence="13">cv. Chinese Spring</strain>
    </source>
</reference>
<evidence type="ECO:0000259" key="12">
    <source>
        <dbReference type="Pfam" id="PF04116"/>
    </source>
</evidence>
<dbReference type="InterPro" id="IPR050307">
    <property type="entry name" value="Sterol_Desaturase_Related"/>
</dbReference>
<dbReference type="Gramene" id="TraesCS4D02G193000.1">
    <property type="protein sequence ID" value="TraesCS4D02G193000.1"/>
    <property type="gene ID" value="TraesCS4D02G193000"/>
</dbReference>
<dbReference type="Proteomes" id="UP000019116">
    <property type="component" value="Chromosome 4D"/>
</dbReference>
<dbReference type="AlphaFoldDB" id="A0A3B6JJ43"/>
<dbReference type="GO" id="GO:0005506">
    <property type="term" value="F:iron ion binding"/>
    <property type="evidence" value="ECO:0007669"/>
    <property type="project" value="InterPro"/>
</dbReference>
<feature type="domain" description="Fatty acid hydroxylase" evidence="12">
    <location>
        <begin position="108"/>
        <end position="244"/>
    </location>
</feature>
<dbReference type="Gramene" id="TraesNOR4D03G02521140.1">
    <property type="protein sequence ID" value="TraesNOR4D03G02521140.1"/>
    <property type="gene ID" value="TraesNOR4D03G02521140"/>
</dbReference>
<keyword evidence="10" id="KW-0456">Lyase</keyword>
<dbReference type="Gramene" id="TraesSTA4D03G02498980.1">
    <property type="protein sequence ID" value="TraesSTA4D03G02498980.1"/>
    <property type="gene ID" value="TraesSTA4D03G02498980"/>
</dbReference>
<dbReference type="Gramene" id="TraesJUL4D03G02522810.1">
    <property type="protein sequence ID" value="TraesJUL4D03G02522810.1"/>
    <property type="gene ID" value="TraesJUL4D03G02522810"/>
</dbReference>
<keyword evidence="8" id="KW-1133">Transmembrane helix</keyword>
<dbReference type="Gramene" id="TraesJAG4D03G02501160.1">
    <property type="protein sequence ID" value="TraesJAG4D03G02501160.1"/>
    <property type="gene ID" value="TraesJAG4D03G02501160"/>
</dbReference>
<dbReference type="GO" id="GO:0005789">
    <property type="term" value="C:endoplasmic reticulum membrane"/>
    <property type="evidence" value="ECO:0000318"/>
    <property type="project" value="GO_Central"/>
</dbReference>
<dbReference type="Gramene" id="TraesMAC4D03G02501720.1">
    <property type="protein sequence ID" value="TraesMAC4D03G02501720.1"/>
    <property type="gene ID" value="TraesMAC4D03G02501720"/>
</dbReference>
<dbReference type="GO" id="GO:0016491">
    <property type="term" value="F:oxidoreductase activity"/>
    <property type="evidence" value="ECO:0000318"/>
    <property type="project" value="GO_Central"/>
</dbReference>
<dbReference type="OrthoDB" id="408954at2759"/>
<dbReference type="Gramene" id="TraesWEE_scaffold_053065_01G000200.1">
    <property type="protein sequence ID" value="TraesWEE_scaffold_053065_01G000200.1"/>
    <property type="gene ID" value="TraesWEE_scaffold_053065_01G000200"/>
</dbReference>
<dbReference type="Gramene" id="TraesCS4D03G0477200.1">
    <property type="protein sequence ID" value="TraesCS4D03G0477200.1.CDS"/>
    <property type="gene ID" value="TraesCS4D03G0477200"/>
</dbReference>
<evidence type="ECO:0000256" key="10">
    <source>
        <dbReference type="ARBA" id="ARBA00023239"/>
    </source>
</evidence>
<evidence type="ECO:0000256" key="8">
    <source>
        <dbReference type="ARBA" id="ARBA00022989"/>
    </source>
</evidence>
<comment type="catalytic activity">
    <reaction evidence="11">
        <text>a long-chain fatty aldehyde + 2 NADPH + O2 + H(+) = a long-chain alkane + formate + 2 NADP(+) + H2O</text>
        <dbReference type="Rhea" id="RHEA:21440"/>
        <dbReference type="ChEBI" id="CHEBI:15377"/>
        <dbReference type="ChEBI" id="CHEBI:15378"/>
        <dbReference type="ChEBI" id="CHEBI:15379"/>
        <dbReference type="ChEBI" id="CHEBI:15740"/>
        <dbReference type="ChEBI" id="CHEBI:17176"/>
        <dbReference type="ChEBI" id="CHEBI:57783"/>
        <dbReference type="ChEBI" id="CHEBI:58349"/>
        <dbReference type="ChEBI" id="CHEBI:83563"/>
        <dbReference type="EC" id="4.1.99.5"/>
    </reaction>
</comment>
<dbReference type="Gramene" id="TraesLAC4D03G02457090.1">
    <property type="protein sequence ID" value="TraesLAC4D03G02457090.1"/>
    <property type="gene ID" value="TraesLAC4D03G02457090"/>
</dbReference>
<sequence>MAVLRFSDEAVAAAVPILVYWTYSGVHTALGHGRVMAKYRLNTKAEEDSKNTVSKRAVLGNVLMQHLMQLVAVTVLTPVIAGRGAGGAATGDSPATASSYLTAARQIAVTVVLYDVYRYAWHRLAHRSRFLYRHLHSWHHRLVVPYAFGAKYGHPVEALIADTAGASLAILASGMSSSPRATAVFLSLCNIKGIDNHCGLCLLPRRLQSLWNGAAYHGVHHLPRGVRYNFSDLFFVTWDKAFGTYLHYTVEERPGGEGLVIQPVRPKASKASAVVTPVD</sequence>
<dbReference type="Gramene" id="TraesKAR4D01G0241870.1">
    <property type="protein sequence ID" value="cds.TraesKAR4D01G0241870.1"/>
    <property type="gene ID" value="TraesKAR4D01G0241870"/>
</dbReference>
<comment type="similarity">
    <text evidence="2">Belongs to the sterol desaturase family.</text>
</comment>
<keyword evidence="14" id="KW-1185">Reference proteome</keyword>
<comment type="subunit">
    <text evidence="3">Homodimer.</text>
</comment>
<dbReference type="Gramene" id="TraesSYM4D03G02531700.1">
    <property type="protein sequence ID" value="TraesSYM4D03G02531700.1"/>
    <property type="gene ID" value="TraesSYM4D03G02531700"/>
</dbReference>
<evidence type="ECO:0000256" key="11">
    <source>
        <dbReference type="ARBA" id="ARBA00047909"/>
    </source>
</evidence>
<dbReference type="GO" id="GO:0071771">
    <property type="term" value="F:aldehyde oxygenase (deformylating) activity"/>
    <property type="evidence" value="ECO:0007669"/>
    <property type="project" value="UniProtKB-EC"/>
</dbReference>
<keyword evidence="5" id="KW-0812">Transmembrane</keyword>
<evidence type="ECO:0000313" key="13">
    <source>
        <dbReference type="EnsemblPlants" id="TraesCS4D02G193000.1"/>
    </source>
</evidence>
<dbReference type="Gramene" id="TraesLDM4D03G02506170.1">
    <property type="protein sequence ID" value="TraesLDM4D03G02506170.1"/>
    <property type="gene ID" value="TraesLDM4D03G02506170"/>
</dbReference>
<comment type="subcellular location">
    <subcellularLocation>
        <location evidence="1">Endoplasmic reticulum membrane</location>
        <topology evidence="1">Multi-pass membrane protein</topology>
    </subcellularLocation>
</comment>
<evidence type="ECO:0000256" key="3">
    <source>
        <dbReference type="ARBA" id="ARBA00011738"/>
    </source>
</evidence>
<dbReference type="Gramene" id="TraesPARA_EIv1.0_1459640.1">
    <property type="protein sequence ID" value="TraesPARA_EIv1.0_1459640.1.CDS"/>
    <property type="gene ID" value="TraesPARA_EIv1.0_1459640"/>
</dbReference>
<dbReference type="Gramene" id="TraesCLE_scaffold_056732_01G000100.1">
    <property type="protein sequence ID" value="TraesCLE_scaffold_056732_01G000100.1"/>
    <property type="gene ID" value="TraesCLE_scaffold_056732_01G000100"/>
</dbReference>
<protein>
    <recommendedName>
        <fullName evidence="4">aldehyde oxygenase (deformylating)</fullName>
        <ecNumber evidence="4">4.1.99.5</ecNumber>
    </recommendedName>
</protein>
<evidence type="ECO:0000256" key="1">
    <source>
        <dbReference type="ARBA" id="ARBA00004477"/>
    </source>
</evidence>
<keyword evidence="9" id="KW-0472">Membrane</keyword>
<evidence type="ECO:0000256" key="5">
    <source>
        <dbReference type="ARBA" id="ARBA00022692"/>
    </source>
</evidence>
<dbReference type="EC" id="4.1.99.5" evidence="4"/>
<organism evidence="13">
    <name type="scientific">Triticum aestivum</name>
    <name type="common">Wheat</name>
    <dbReference type="NCBI Taxonomy" id="4565"/>
    <lineage>
        <taxon>Eukaryota</taxon>
        <taxon>Viridiplantae</taxon>
        <taxon>Streptophyta</taxon>
        <taxon>Embryophyta</taxon>
        <taxon>Tracheophyta</taxon>
        <taxon>Spermatophyta</taxon>
        <taxon>Magnoliopsida</taxon>
        <taxon>Liliopsida</taxon>
        <taxon>Poales</taxon>
        <taxon>Poaceae</taxon>
        <taxon>BOP clade</taxon>
        <taxon>Pooideae</taxon>
        <taxon>Triticodae</taxon>
        <taxon>Triticeae</taxon>
        <taxon>Triticinae</taxon>
        <taxon>Triticum</taxon>
    </lineage>
</organism>
<keyword evidence="6" id="KW-0256">Endoplasmic reticulum</keyword>
<name>A0A3B6JJ43_WHEAT</name>
<dbReference type="InterPro" id="IPR006694">
    <property type="entry name" value="Fatty_acid_hydroxylase"/>
</dbReference>
<dbReference type="Gramene" id="TraesRN4D0100494300.1">
    <property type="protein sequence ID" value="TraesRN4D0100494300.1"/>
    <property type="gene ID" value="TraesRN4D0100494300"/>
</dbReference>
<dbReference type="STRING" id="4565.A0A3B6JJ43"/>
<dbReference type="OMA" id="HEDSKNY"/>
<keyword evidence="7" id="KW-0521">NADP</keyword>